<dbReference type="AlphaFoldDB" id="A0A228HPA0"/>
<reference evidence="2 4" key="3">
    <citation type="submission" date="2017-08" db="EMBL/GenBank/DDBJ databases">
        <title>WGS of novel Burkholderia cepaca complex species.</title>
        <authorList>
            <person name="Lipuma J."/>
            <person name="Spilker T."/>
        </authorList>
    </citation>
    <scope>NUCLEOTIDE SEQUENCE [LARGE SCALE GENOMIC DNA]</scope>
    <source>
        <strain evidence="2 4">AU17325</strain>
    </source>
</reference>
<dbReference type="EMBL" id="NKFA01000041">
    <property type="protein sequence ID" value="OXI32001.1"/>
    <property type="molecule type" value="Genomic_DNA"/>
</dbReference>
<evidence type="ECO:0000313" key="3">
    <source>
        <dbReference type="EMBL" id="VWC48907.1"/>
    </source>
</evidence>
<dbReference type="Proteomes" id="UP000494261">
    <property type="component" value="Unassembled WGS sequence"/>
</dbReference>
<dbReference type="EMBL" id="CABVQC010000087">
    <property type="protein sequence ID" value="VWC48907.1"/>
    <property type="molecule type" value="Genomic_DNA"/>
</dbReference>
<protein>
    <submittedName>
        <fullName evidence="2">Uncharacterized protein</fullName>
    </submittedName>
</protein>
<dbReference type="GeneID" id="99664786"/>
<evidence type="ECO:0000256" key="1">
    <source>
        <dbReference type="SAM" id="Phobius"/>
    </source>
</evidence>
<name>A0A228HPA0_9BURK</name>
<evidence type="ECO:0000313" key="2">
    <source>
        <dbReference type="EMBL" id="OXI32001.1"/>
    </source>
</evidence>
<proteinExistence type="predicted"/>
<evidence type="ECO:0000313" key="4">
    <source>
        <dbReference type="Proteomes" id="UP000214600"/>
    </source>
</evidence>
<reference evidence="4" key="1">
    <citation type="submission" date="2017-06" db="EMBL/GenBank/DDBJ databases">
        <authorList>
            <person name="LiPuma J."/>
            <person name="Spilker T."/>
        </authorList>
    </citation>
    <scope>NUCLEOTIDE SEQUENCE [LARGE SCALE GENOMIC DNA]</scope>
    <source>
        <strain evidence="4">AU17325</strain>
    </source>
</reference>
<keyword evidence="1" id="KW-1133">Transmembrane helix</keyword>
<accession>A0A6P2SZ72</accession>
<dbReference type="Proteomes" id="UP000214600">
    <property type="component" value="Unassembled WGS sequence"/>
</dbReference>
<organism evidence="2 4">
    <name type="scientific">Burkholderia aenigmatica</name>
    <dbReference type="NCBI Taxonomy" id="2015348"/>
    <lineage>
        <taxon>Bacteria</taxon>
        <taxon>Pseudomonadati</taxon>
        <taxon>Pseudomonadota</taxon>
        <taxon>Betaproteobacteria</taxon>
        <taxon>Burkholderiales</taxon>
        <taxon>Burkholderiaceae</taxon>
        <taxon>Burkholderia</taxon>
        <taxon>Burkholderia cepacia complex</taxon>
    </lineage>
</organism>
<gene>
    <name evidence="3" type="ORF">BLA13014_07538</name>
    <name evidence="2" type="ORF">CFB84_41525</name>
</gene>
<accession>A0A228HPA0</accession>
<reference evidence="2" key="2">
    <citation type="submission" date="2017-06" db="EMBL/GenBank/DDBJ databases">
        <authorList>
            <person name="Kim H.J."/>
            <person name="Triplett B.A."/>
        </authorList>
    </citation>
    <scope>NUCLEOTIDE SEQUENCE [LARGE SCALE GENOMIC DNA]</scope>
    <source>
        <strain evidence="2">AU17325</strain>
    </source>
</reference>
<dbReference type="RefSeq" id="WP_025647468.1">
    <property type="nucleotide sequence ID" value="NZ_CABVQC010000087.1"/>
</dbReference>
<feature type="transmembrane region" description="Helical" evidence="1">
    <location>
        <begin position="6"/>
        <end position="24"/>
    </location>
</feature>
<keyword evidence="1" id="KW-0472">Membrane</keyword>
<reference evidence="3 5" key="4">
    <citation type="submission" date="2019-09" db="EMBL/GenBank/DDBJ databases">
        <authorList>
            <person name="Depoorter E."/>
        </authorList>
    </citation>
    <scope>NUCLEOTIDE SEQUENCE [LARGE SCALE GENOMIC DNA]</scope>
    <source>
        <strain evidence="3">LMG 13014</strain>
    </source>
</reference>
<evidence type="ECO:0000313" key="5">
    <source>
        <dbReference type="Proteomes" id="UP000494261"/>
    </source>
</evidence>
<sequence>MKTLFEWAVGLFVLFCFIAGFFDLGETPKQKRAREQAEWNAAEEDRRNIEADAAYYAEQNGHDHHHV</sequence>
<dbReference type="OrthoDB" id="9916626at2"/>
<keyword evidence="1" id="KW-0812">Transmembrane</keyword>